<keyword evidence="4" id="KW-1185">Reference proteome</keyword>
<name>A0ABN9A657_RANTA</name>
<protein>
    <recommendedName>
        <fullName evidence="2">MAGE domain-containing protein</fullName>
    </recommendedName>
</protein>
<dbReference type="InterPro" id="IPR037445">
    <property type="entry name" value="MAGE"/>
</dbReference>
<gene>
    <name evidence="3" type="ORF">MRATA1EN1_LOCUS30235</name>
</gene>
<feature type="domain" description="MAGE" evidence="2">
    <location>
        <begin position="59"/>
        <end position="156"/>
    </location>
</feature>
<dbReference type="InterPro" id="IPR002190">
    <property type="entry name" value="MHD_dom"/>
</dbReference>
<proteinExistence type="predicted"/>
<feature type="compositionally biased region" description="Low complexity" evidence="1">
    <location>
        <begin position="22"/>
        <end position="35"/>
    </location>
</feature>
<dbReference type="InterPro" id="IPR041898">
    <property type="entry name" value="MAGE_WH1"/>
</dbReference>
<dbReference type="Gene3D" id="1.10.10.1200">
    <property type="entry name" value="MAGE homology domain, winged helix WH1 motif"/>
    <property type="match status" value="1"/>
</dbReference>
<dbReference type="SMART" id="SM01373">
    <property type="entry name" value="MAGE"/>
    <property type="match status" value="1"/>
</dbReference>
<dbReference type="PROSITE" id="PS50838">
    <property type="entry name" value="MAGE"/>
    <property type="match status" value="1"/>
</dbReference>
<evidence type="ECO:0000256" key="1">
    <source>
        <dbReference type="SAM" id="MobiDB-lite"/>
    </source>
</evidence>
<accession>A0ABN9A657</accession>
<evidence type="ECO:0000313" key="3">
    <source>
        <dbReference type="EMBL" id="CAI9181273.1"/>
    </source>
</evidence>
<sequence length="190" mass="20340">MSELSKPEEDLQDPGKAQGPGPEEAQLLGAEAGEAASASASSPQVSCSALAEALLQEALNEMVANLIKFLLFKYRAKELTSQAEMLKKVLRDNQEHFSVVFSQASECLRLVCGVEVKEVDPREHIYIMVPTLGLTCNAMLSSGQSMPKAGLLVLGLQEPGGKGRGLRPVSTGQRTEKVQAVPGIKVRRVP</sequence>
<evidence type="ECO:0000313" key="4">
    <source>
        <dbReference type="Proteomes" id="UP001176941"/>
    </source>
</evidence>
<dbReference type="Proteomes" id="UP001176941">
    <property type="component" value="Chromosome X"/>
</dbReference>
<dbReference type="PANTHER" id="PTHR11736">
    <property type="entry name" value="MELANOMA-ASSOCIATED ANTIGEN MAGE ANTIGEN"/>
    <property type="match status" value="1"/>
</dbReference>
<evidence type="ECO:0000259" key="2">
    <source>
        <dbReference type="PROSITE" id="PS50838"/>
    </source>
</evidence>
<dbReference type="EMBL" id="OX460343">
    <property type="protein sequence ID" value="CAI9181273.1"/>
    <property type="molecule type" value="Genomic_DNA"/>
</dbReference>
<dbReference type="PANTHER" id="PTHR11736:SF81">
    <property type="entry name" value="MAGE DOMAIN-CONTAINING PROTEIN"/>
    <property type="match status" value="1"/>
</dbReference>
<reference evidence="3" key="1">
    <citation type="submission" date="2023-04" db="EMBL/GenBank/DDBJ databases">
        <authorList>
            <consortium name="ELIXIR-Norway"/>
        </authorList>
    </citation>
    <scope>NUCLEOTIDE SEQUENCE [LARGE SCALE GENOMIC DNA]</scope>
</reference>
<feature type="region of interest" description="Disordered" evidence="1">
    <location>
        <begin position="1"/>
        <end position="35"/>
    </location>
</feature>
<organism evidence="3 4">
    <name type="scientific">Rangifer tarandus platyrhynchus</name>
    <name type="common">Svalbard reindeer</name>
    <dbReference type="NCBI Taxonomy" id="3082113"/>
    <lineage>
        <taxon>Eukaryota</taxon>
        <taxon>Metazoa</taxon>
        <taxon>Chordata</taxon>
        <taxon>Craniata</taxon>
        <taxon>Vertebrata</taxon>
        <taxon>Euteleostomi</taxon>
        <taxon>Mammalia</taxon>
        <taxon>Eutheria</taxon>
        <taxon>Laurasiatheria</taxon>
        <taxon>Artiodactyla</taxon>
        <taxon>Ruminantia</taxon>
        <taxon>Pecora</taxon>
        <taxon>Cervidae</taxon>
        <taxon>Odocoileinae</taxon>
        <taxon>Rangifer</taxon>
    </lineage>
</organism>